<evidence type="ECO:0000259" key="2">
    <source>
        <dbReference type="SMART" id="SM00906"/>
    </source>
</evidence>
<dbReference type="PANTHER" id="PTHR47425">
    <property type="entry name" value="FARB-RELATED"/>
    <property type="match status" value="1"/>
</dbReference>
<organism evidence="3 4">
    <name type="scientific">Aspergillus pseudoustus</name>
    <dbReference type="NCBI Taxonomy" id="1810923"/>
    <lineage>
        <taxon>Eukaryota</taxon>
        <taxon>Fungi</taxon>
        <taxon>Dikarya</taxon>
        <taxon>Ascomycota</taxon>
        <taxon>Pezizomycotina</taxon>
        <taxon>Eurotiomycetes</taxon>
        <taxon>Eurotiomycetidae</taxon>
        <taxon>Eurotiales</taxon>
        <taxon>Aspergillaceae</taxon>
        <taxon>Aspergillus</taxon>
        <taxon>Aspergillus subgen. Nidulantes</taxon>
    </lineage>
</organism>
<gene>
    <name evidence="3" type="ORF">BJY01DRAFT_245325</name>
</gene>
<dbReference type="EMBL" id="JBFXLU010000035">
    <property type="protein sequence ID" value="KAL2850623.1"/>
    <property type="molecule type" value="Genomic_DNA"/>
</dbReference>
<evidence type="ECO:0000256" key="1">
    <source>
        <dbReference type="ARBA" id="ARBA00023242"/>
    </source>
</evidence>
<name>A0ABR4KED4_9EURO</name>
<dbReference type="InterPro" id="IPR007219">
    <property type="entry name" value="XnlR_reg_dom"/>
</dbReference>
<protein>
    <recommendedName>
        <fullName evidence="2">Xylanolytic transcriptional activator regulatory domain-containing protein</fullName>
    </recommendedName>
</protein>
<dbReference type="Proteomes" id="UP001610446">
    <property type="component" value="Unassembled WGS sequence"/>
</dbReference>
<keyword evidence="4" id="KW-1185">Reference proteome</keyword>
<comment type="caution">
    <text evidence="3">The sequence shown here is derived from an EMBL/GenBank/DDBJ whole genome shotgun (WGS) entry which is preliminary data.</text>
</comment>
<dbReference type="InterPro" id="IPR052761">
    <property type="entry name" value="Fungal_Detox/Toxin_TFs"/>
</dbReference>
<sequence>MATGISFASYNFLQLDRLATLPDEDVEYLQLKGCLDVPHSDILEEFIRSFFLYVHPCLPILDESEFWMAYRGFVVPFPSPQRISLFVFQAMLFASAPFVSLDTLRKGGLQDPKSARDVLFRRAKVLHDVGAEVDMLAKAQGEILLTYHTTLDTPYCASEFLGYAILNAVALGAHISLGRQTDSLNTAKKRLWWSLVLRDRLIALGLRRPCQIPNICYDLDEYSLADTCLPKDNPESKVYDTNSCHALHQIWKAQCHLTVAMTDLLATIFSPGSRDSSCLRQMGYGAFVKKVRLIQEPLLRWYEATICNLDFNRTLHNNSIHVPMFKDMTLIYYHAAQLALYDYTAFVVESCDFQPEPKFEFLMQLTSNFRSTIQDLTIIAKNVVRNQYTPYLPMTLAPLITLPLILHGLHLQFSKTGVEQSDSTHDLSPFLTIMGHQQARFSGPNALSSVIQSLLKAAQGQAMFNSNLDHQTFRSPSRNPHSETYNTQQVLESGPALAPASPPSKLGWWEMFVACPKLYVRLSTSLHNMLSTGRLPNDTTLSELFQDPYRANNANTSRLFNLTEVEADINPHLGKYSQFRAPVLLDPAYQDMPYFAKDNFTFVHEFDGYSAHEDVLAKNKTLPALLDSAANVGNQEKDPFCQGIDSYLTQDDYALLGMSSDLILQSGDIV</sequence>
<dbReference type="SMART" id="SM00906">
    <property type="entry name" value="Fungal_trans"/>
    <property type="match status" value="1"/>
</dbReference>
<feature type="domain" description="Xylanolytic transcriptional activator regulatory" evidence="2">
    <location>
        <begin position="157"/>
        <end position="233"/>
    </location>
</feature>
<accession>A0ABR4KED4</accession>
<reference evidence="3 4" key="1">
    <citation type="submission" date="2024-07" db="EMBL/GenBank/DDBJ databases">
        <title>Section-level genome sequencing and comparative genomics of Aspergillus sections Usti and Cavernicolus.</title>
        <authorList>
            <consortium name="Lawrence Berkeley National Laboratory"/>
            <person name="Nybo J.L."/>
            <person name="Vesth T.C."/>
            <person name="Theobald S."/>
            <person name="Frisvad J.C."/>
            <person name="Larsen T.O."/>
            <person name="Kjaerboelling I."/>
            <person name="Rothschild-Mancinelli K."/>
            <person name="Lyhne E.K."/>
            <person name="Kogle M.E."/>
            <person name="Barry K."/>
            <person name="Clum A."/>
            <person name="Na H."/>
            <person name="Ledsgaard L."/>
            <person name="Lin J."/>
            <person name="Lipzen A."/>
            <person name="Kuo A."/>
            <person name="Riley R."/>
            <person name="Mondo S."/>
            <person name="Labutti K."/>
            <person name="Haridas S."/>
            <person name="Pangalinan J."/>
            <person name="Salamov A.A."/>
            <person name="Simmons B.A."/>
            <person name="Magnuson J.K."/>
            <person name="Chen J."/>
            <person name="Drula E."/>
            <person name="Henrissat B."/>
            <person name="Wiebenga A."/>
            <person name="Lubbers R.J."/>
            <person name="Gomes A.C."/>
            <person name="Makela M.R."/>
            <person name="Stajich J."/>
            <person name="Grigoriev I.V."/>
            <person name="Mortensen U.H."/>
            <person name="De Vries R.P."/>
            <person name="Baker S.E."/>
            <person name="Andersen M.R."/>
        </authorList>
    </citation>
    <scope>NUCLEOTIDE SEQUENCE [LARGE SCALE GENOMIC DNA]</scope>
    <source>
        <strain evidence="3 4">CBS 123904</strain>
    </source>
</reference>
<evidence type="ECO:0000313" key="4">
    <source>
        <dbReference type="Proteomes" id="UP001610446"/>
    </source>
</evidence>
<evidence type="ECO:0000313" key="3">
    <source>
        <dbReference type="EMBL" id="KAL2850623.1"/>
    </source>
</evidence>
<proteinExistence type="predicted"/>
<dbReference type="PANTHER" id="PTHR47425:SF2">
    <property type="entry name" value="FARB-RELATED"/>
    <property type="match status" value="1"/>
</dbReference>
<keyword evidence="1" id="KW-0539">Nucleus</keyword>
<dbReference type="Pfam" id="PF04082">
    <property type="entry name" value="Fungal_trans"/>
    <property type="match status" value="1"/>
</dbReference>
<dbReference type="CDD" id="cd12148">
    <property type="entry name" value="fungal_TF_MHR"/>
    <property type="match status" value="1"/>
</dbReference>